<dbReference type="EMBL" id="LAPT01000012">
    <property type="protein sequence ID" value="PXF32641.1"/>
    <property type="molecule type" value="Genomic_DNA"/>
</dbReference>
<reference evidence="1 2" key="1">
    <citation type="submission" date="2015-03" db="EMBL/GenBank/DDBJ databases">
        <authorList>
            <person name="Krishnan R."/>
            <person name="Midha S."/>
            <person name="Patil P.B."/>
            <person name="Rameshkumar N."/>
        </authorList>
    </citation>
    <scope>NUCLEOTIDE SEQUENCE [LARGE SCALE GENOMIC DNA]</scope>
    <source>
        <strain evidence="1 2">L1E11</strain>
    </source>
</reference>
<organism evidence="1 2">
    <name type="scientific">Pokkaliibacter plantistimulans</name>
    <dbReference type="NCBI Taxonomy" id="1635171"/>
    <lineage>
        <taxon>Bacteria</taxon>
        <taxon>Pseudomonadati</taxon>
        <taxon>Pseudomonadota</taxon>
        <taxon>Gammaproteobacteria</taxon>
        <taxon>Oceanospirillales</taxon>
        <taxon>Balneatrichaceae</taxon>
        <taxon>Pokkaliibacter</taxon>
    </lineage>
</organism>
<evidence type="ECO:0000313" key="2">
    <source>
        <dbReference type="Proteomes" id="UP000248090"/>
    </source>
</evidence>
<name>A0ABX5M2C2_9GAMM</name>
<accession>A0ABX5M2C2</accession>
<gene>
    <name evidence="1" type="ORF">WH50_03430</name>
</gene>
<keyword evidence="2" id="KW-1185">Reference proteome</keyword>
<comment type="caution">
    <text evidence="1">The sequence shown here is derived from an EMBL/GenBank/DDBJ whole genome shotgun (WGS) entry which is preliminary data.</text>
</comment>
<protein>
    <submittedName>
        <fullName evidence="1">Uncharacterized protein</fullName>
    </submittedName>
</protein>
<dbReference type="Proteomes" id="UP000248090">
    <property type="component" value="Unassembled WGS sequence"/>
</dbReference>
<proteinExistence type="predicted"/>
<sequence length="67" mass="7179">MATGNSEGQTAVVTGQMGGYRRCTAWHPSARPCSAYSGAAPQPPGVQEEYGGKVDMTDEWATMWLIE</sequence>
<evidence type="ECO:0000313" key="1">
    <source>
        <dbReference type="EMBL" id="PXF32641.1"/>
    </source>
</evidence>